<gene>
    <name evidence="1" type="ORF">Chro_1210</name>
</gene>
<dbReference type="EMBL" id="CP003597">
    <property type="protein sequence ID" value="AFY86737.1"/>
    <property type="molecule type" value="Genomic_DNA"/>
</dbReference>
<dbReference type="HOGENOM" id="CLU_3116060_0_0_3"/>
<name>K9TV62_CHRTP</name>
<evidence type="ECO:0000313" key="1">
    <source>
        <dbReference type="EMBL" id="AFY86737.1"/>
    </source>
</evidence>
<sequence length="50" mass="5607">MIIVSCAAACIAHTALASRETAKKVTHVKKCTWQQNSESLKEKRDRTHKP</sequence>
<reference evidence="1 2" key="1">
    <citation type="submission" date="2012-06" db="EMBL/GenBank/DDBJ databases">
        <title>Finished chromosome of genome of Chroococcidiopsis thermalis PCC 7203.</title>
        <authorList>
            <consortium name="US DOE Joint Genome Institute"/>
            <person name="Gugger M."/>
            <person name="Coursin T."/>
            <person name="Rippka R."/>
            <person name="Tandeau De Marsac N."/>
            <person name="Huntemann M."/>
            <person name="Wei C.-L."/>
            <person name="Han J."/>
            <person name="Detter J.C."/>
            <person name="Han C."/>
            <person name="Tapia R."/>
            <person name="Davenport K."/>
            <person name="Daligault H."/>
            <person name="Erkkila T."/>
            <person name="Gu W."/>
            <person name="Munk A.C.C."/>
            <person name="Teshima H."/>
            <person name="Xu Y."/>
            <person name="Chain P."/>
            <person name="Chen A."/>
            <person name="Krypides N."/>
            <person name="Mavromatis K."/>
            <person name="Markowitz V."/>
            <person name="Szeto E."/>
            <person name="Ivanova N."/>
            <person name="Mikhailova N."/>
            <person name="Ovchinnikova G."/>
            <person name="Pagani I."/>
            <person name="Pati A."/>
            <person name="Goodwin L."/>
            <person name="Peters L."/>
            <person name="Pitluck S."/>
            <person name="Woyke T."/>
            <person name="Kerfeld C."/>
        </authorList>
    </citation>
    <scope>NUCLEOTIDE SEQUENCE [LARGE SCALE GENOMIC DNA]</scope>
    <source>
        <strain evidence="1 2">PCC 7203</strain>
    </source>
</reference>
<dbReference type="KEGG" id="cthe:Chro_1210"/>
<dbReference type="RefSeq" id="WP_015153285.1">
    <property type="nucleotide sequence ID" value="NC_019695.1"/>
</dbReference>
<dbReference type="InParanoid" id="K9TV62"/>
<evidence type="ECO:0000313" key="2">
    <source>
        <dbReference type="Proteomes" id="UP000010384"/>
    </source>
</evidence>
<accession>K9TV62</accession>
<dbReference type="AlphaFoldDB" id="K9TV62"/>
<protein>
    <submittedName>
        <fullName evidence="1">Uncharacterized protein</fullName>
    </submittedName>
</protein>
<proteinExistence type="predicted"/>
<dbReference type="Proteomes" id="UP000010384">
    <property type="component" value="Chromosome"/>
</dbReference>
<organism evidence="1 2">
    <name type="scientific">Chroococcidiopsis thermalis (strain PCC 7203)</name>
    <dbReference type="NCBI Taxonomy" id="251229"/>
    <lineage>
        <taxon>Bacteria</taxon>
        <taxon>Bacillati</taxon>
        <taxon>Cyanobacteriota</taxon>
        <taxon>Cyanophyceae</taxon>
        <taxon>Chroococcidiopsidales</taxon>
        <taxon>Chroococcidiopsidaceae</taxon>
        <taxon>Chroococcidiopsis</taxon>
    </lineage>
</organism>
<keyword evidence="2" id="KW-1185">Reference proteome</keyword>